<dbReference type="AlphaFoldDB" id="A0A9X0QJP7"/>
<protein>
    <submittedName>
        <fullName evidence="1">Uncharacterized protein</fullName>
    </submittedName>
</protein>
<accession>A0A9X0QJP7</accession>
<keyword evidence="2" id="KW-1185">Reference proteome</keyword>
<evidence type="ECO:0000313" key="1">
    <source>
        <dbReference type="EMBL" id="MBB5331653.1"/>
    </source>
</evidence>
<proteinExistence type="predicted"/>
<dbReference type="EMBL" id="JACHEB010000017">
    <property type="protein sequence ID" value="MBB5331653.1"/>
    <property type="molecule type" value="Genomic_DNA"/>
</dbReference>
<reference evidence="1 2" key="1">
    <citation type="submission" date="2020-08" db="EMBL/GenBank/DDBJ databases">
        <title>Genomic Encyclopedia of Type Strains, Phase IV (KMG-V): Genome sequencing to study the core and pangenomes of soil and plant-associated prokaryotes.</title>
        <authorList>
            <person name="Whitman W."/>
        </authorList>
    </citation>
    <scope>NUCLEOTIDE SEQUENCE [LARGE SCALE GENOMIC DNA]</scope>
    <source>
        <strain evidence="1 2">X5P2</strain>
    </source>
</reference>
<organism evidence="1 2">
    <name type="scientific">Tunturiibacter gelidiferens</name>
    <dbReference type="NCBI Taxonomy" id="3069689"/>
    <lineage>
        <taxon>Bacteria</taxon>
        <taxon>Pseudomonadati</taxon>
        <taxon>Acidobacteriota</taxon>
        <taxon>Terriglobia</taxon>
        <taxon>Terriglobales</taxon>
        <taxon>Acidobacteriaceae</taxon>
        <taxon>Tunturiibacter</taxon>
    </lineage>
</organism>
<dbReference type="Proteomes" id="UP000535182">
    <property type="component" value="Unassembled WGS sequence"/>
</dbReference>
<gene>
    <name evidence="1" type="ORF">HDF14_005302</name>
</gene>
<sequence>MQQIRQNAQSATLAAVVASECTVTCFASTPVPPSAQSTAGCPSSSSASPGAFALGVLGRRRRVDNGRIHRAGRDLDPIGLQMEVDGSVALNPLAAVWLLLYRSGCDREDFEELVDERDIFLNTWLTGKTMPSPDHRITLNPLIVAEAVFLVWNPQVGRITRLRAPRSVLIDVVQVFFPAMLCRV</sequence>
<evidence type="ECO:0000313" key="2">
    <source>
        <dbReference type="Proteomes" id="UP000535182"/>
    </source>
</evidence>
<name>A0A9X0QJP7_9BACT</name>
<comment type="caution">
    <text evidence="1">The sequence shown here is derived from an EMBL/GenBank/DDBJ whole genome shotgun (WGS) entry which is preliminary data.</text>
</comment>